<reference evidence="8" key="1">
    <citation type="submission" date="2015-09" db="EMBL/GenBank/DDBJ databases">
        <title>Draft Genome Sequences of Two Novel Amoeba-resistant Intranuclear Bacteria, Candidatus Berkiella cookevillensis and Candidatus Berkiella aquae.</title>
        <authorList>
            <person name="Mehari Y.T."/>
            <person name="Arivett B.A."/>
            <person name="Farone A.L."/>
            <person name="Gunderson J.H."/>
            <person name="Farone M.B."/>
        </authorList>
    </citation>
    <scope>NUCLEOTIDE SEQUENCE [LARGE SCALE GENOMIC DNA]</scope>
    <source>
        <strain evidence="8">HT99</strain>
    </source>
</reference>
<evidence type="ECO:0000313" key="8">
    <source>
        <dbReference type="EMBL" id="KRG20413.1"/>
    </source>
</evidence>
<dbReference type="OrthoDB" id="9801912at2"/>
<dbReference type="GO" id="GO:0015833">
    <property type="term" value="P:peptide transport"/>
    <property type="evidence" value="ECO:0007669"/>
    <property type="project" value="TreeGrafter"/>
</dbReference>
<feature type="signal peptide" evidence="6">
    <location>
        <begin position="1"/>
        <end position="21"/>
    </location>
</feature>
<evidence type="ECO:0000259" key="7">
    <source>
        <dbReference type="Pfam" id="PF00496"/>
    </source>
</evidence>
<comment type="subcellular location">
    <subcellularLocation>
        <location evidence="1">Cell envelope</location>
    </subcellularLocation>
</comment>
<dbReference type="RefSeq" id="WP_102134662.1">
    <property type="nucleotide sequence ID" value="NZ_LKAJ02000001.1"/>
</dbReference>
<dbReference type="CDD" id="cd08505">
    <property type="entry name" value="PBP2_NikA_DppA_OppA_like_18"/>
    <property type="match status" value="1"/>
</dbReference>
<organism evidence="8">
    <name type="scientific">Candidatus Berkiella aquae</name>
    <dbReference type="NCBI Taxonomy" id="295108"/>
    <lineage>
        <taxon>Bacteria</taxon>
        <taxon>Pseudomonadati</taxon>
        <taxon>Pseudomonadota</taxon>
        <taxon>Gammaproteobacteria</taxon>
        <taxon>Candidatus Berkiellales</taxon>
        <taxon>Candidatus Berkiellaceae</taxon>
        <taxon>Candidatus Berkiella</taxon>
    </lineage>
</organism>
<evidence type="ECO:0000256" key="3">
    <source>
        <dbReference type="ARBA" id="ARBA00022448"/>
    </source>
</evidence>
<dbReference type="PANTHER" id="PTHR30290:SF10">
    <property type="entry name" value="PERIPLASMIC OLIGOPEPTIDE-BINDING PROTEIN-RELATED"/>
    <property type="match status" value="1"/>
</dbReference>
<dbReference type="AlphaFoldDB" id="A0A0Q9YID2"/>
<comment type="caution">
    <text evidence="8">The sequence shown here is derived from an EMBL/GenBank/DDBJ whole genome shotgun (WGS) entry which is preliminary data.</text>
</comment>
<proteinExistence type="inferred from homology"/>
<dbReference type="GO" id="GO:1904680">
    <property type="term" value="F:peptide transmembrane transporter activity"/>
    <property type="evidence" value="ECO:0007669"/>
    <property type="project" value="TreeGrafter"/>
</dbReference>
<feature type="domain" description="Solute-binding protein family 5" evidence="7">
    <location>
        <begin position="168"/>
        <end position="593"/>
    </location>
</feature>
<dbReference type="Gene3D" id="3.90.76.10">
    <property type="entry name" value="Dipeptide-binding Protein, Domain 1"/>
    <property type="match status" value="1"/>
</dbReference>
<dbReference type="EMBL" id="LKAJ01000012">
    <property type="protein sequence ID" value="KRG20413.1"/>
    <property type="molecule type" value="Genomic_DNA"/>
</dbReference>
<accession>A0A0Q9YID2</accession>
<dbReference type="SUPFAM" id="SSF53850">
    <property type="entry name" value="Periplasmic binding protein-like II"/>
    <property type="match status" value="1"/>
</dbReference>
<evidence type="ECO:0000256" key="1">
    <source>
        <dbReference type="ARBA" id="ARBA00004196"/>
    </source>
</evidence>
<sequence>MVRIYKLYKLFLLTSLFVAHGCNDTAWNDPYTHEKQNENTLYTAFTERPKHLDPAISYTSEEAIFTFQIYEPPLQYHYLKRPYQLTTLSAQEMPEVTYQDKNGNPVTENDSNVAYSVYRITLKKGMQYQPHPAFAKNASGEFLYHHLTPHQVANKHTLQDFAQVGTREVTADDYVYQIKRLADPSLNSPILGLMETHIAGLKELSTQLQTYFKDHQIKDGEVKYVDLRQFDISGVKALDRYQYEIKIIGKYPQFQYWLAMPFFVPMPWEAIQFYAQDSLLKRNISLDWYPVGSGPFLLTENNPNLKMVLEKNPNFHGEVYPSEGESDDEQNGLLKKAGKSLPFLDKIVFILEKENIPFWSKYLQGYYDQSAVTSDNYDQALQSTSFSNVSLSDELTQKGVRLSSSVLPILYYWGFNMLDETVGGYTVKKKKLRQAIAIAMDMEEYVNIFLNGSGVIAQSVVPPGIFGHQENLKSVNQRVYDIDTANNSFERKSIKVAKKLLAEAGYPNGIDPKTKNPLILYLDVASSGSPTAQAQLSWLRKQFKKIGIELIVRATQYNRFQSKVGNGDFQLFSWGWAADYPDPENFLFIFDSQNSRVKYEGENTTNYANPEFDKLFNKMKTMPNTIERQEIISKLETILQEDAPWFGGYHPKLYSLRHQWVGLTKPNGIARYSLKYISIDSTMRDQYRQAWNHPIVWPLSISLIILLLLCMPAAFIYWKKTHRPLVLEESKRDQP</sequence>
<keyword evidence="5" id="KW-1133">Transmembrane helix</keyword>
<keyword evidence="5" id="KW-0812">Transmembrane</keyword>
<keyword evidence="3" id="KW-0813">Transport</keyword>
<keyword evidence="5" id="KW-0472">Membrane</keyword>
<dbReference type="STRING" id="295108.HT99x_02509"/>
<evidence type="ECO:0000256" key="5">
    <source>
        <dbReference type="SAM" id="Phobius"/>
    </source>
</evidence>
<gene>
    <name evidence="8" type="primary">hbpA</name>
    <name evidence="8" type="ORF">HT99x_02509</name>
</gene>
<evidence type="ECO:0000256" key="2">
    <source>
        <dbReference type="ARBA" id="ARBA00005695"/>
    </source>
</evidence>
<dbReference type="GO" id="GO:0030313">
    <property type="term" value="C:cell envelope"/>
    <property type="evidence" value="ECO:0007669"/>
    <property type="project" value="UniProtKB-SubCell"/>
</dbReference>
<dbReference type="Pfam" id="PF00496">
    <property type="entry name" value="SBP_bac_5"/>
    <property type="match status" value="1"/>
</dbReference>
<dbReference type="InterPro" id="IPR039424">
    <property type="entry name" value="SBP_5"/>
</dbReference>
<keyword evidence="4 6" id="KW-0732">Signal</keyword>
<feature type="transmembrane region" description="Helical" evidence="5">
    <location>
        <begin position="695"/>
        <end position="718"/>
    </location>
</feature>
<evidence type="ECO:0000256" key="4">
    <source>
        <dbReference type="ARBA" id="ARBA00022729"/>
    </source>
</evidence>
<protein>
    <submittedName>
        <fullName evidence="8">Heme-binding protein A</fullName>
    </submittedName>
</protein>
<dbReference type="PATRIC" id="fig|1590043.3.peg.2557"/>
<dbReference type="InterPro" id="IPR000914">
    <property type="entry name" value="SBP_5_dom"/>
</dbReference>
<dbReference type="PANTHER" id="PTHR30290">
    <property type="entry name" value="PERIPLASMIC BINDING COMPONENT OF ABC TRANSPORTER"/>
    <property type="match status" value="1"/>
</dbReference>
<dbReference type="Gene3D" id="3.40.190.10">
    <property type="entry name" value="Periplasmic binding protein-like II"/>
    <property type="match status" value="1"/>
</dbReference>
<comment type="similarity">
    <text evidence="2">Belongs to the bacterial solute-binding protein 5 family.</text>
</comment>
<name>A0A0Q9YID2_9GAMM</name>
<feature type="chain" id="PRO_5006388606" evidence="6">
    <location>
        <begin position="22"/>
        <end position="735"/>
    </location>
</feature>
<dbReference type="Gene3D" id="3.10.105.10">
    <property type="entry name" value="Dipeptide-binding Protein, Domain 3"/>
    <property type="match status" value="1"/>
</dbReference>
<evidence type="ECO:0000256" key="6">
    <source>
        <dbReference type="SAM" id="SignalP"/>
    </source>
</evidence>